<name>A0ABR9PC65_9ACTN</name>
<keyword evidence="2" id="KW-1185">Reference proteome</keyword>
<dbReference type="RefSeq" id="WP_193124023.1">
    <property type="nucleotide sequence ID" value="NZ_JADBGI010000024.1"/>
</dbReference>
<dbReference type="Pfam" id="PF11248">
    <property type="entry name" value="DUF3046"/>
    <property type="match status" value="1"/>
</dbReference>
<organism evidence="1 2">
    <name type="scientific">Nocardiopsis coralli</name>
    <dbReference type="NCBI Taxonomy" id="2772213"/>
    <lineage>
        <taxon>Bacteria</taxon>
        <taxon>Bacillati</taxon>
        <taxon>Actinomycetota</taxon>
        <taxon>Actinomycetes</taxon>
        <taxon>Streptosporangiales</taxon>
        <taxon>Nocardiopsidaceae</taxon>
        <taxon>Nocardiopsis</taxon>
    </lineage>
</organism>
<proteinExistence type="predicted"/>
<evidence type="ECO:0000313" key="1">
    <source>
        <dbReference type="EMBL" id="MBE3001423.1"/>
    </source>
</evidence>
<evidence type="ECO:0000313" key="2">
    <source>
        <dbReference type="Proteomes" id="UP000806528"/>
    </source>
</evidence>
<sequence>MRLTLFWNNMHTQFGEAYAESLAKDYVIEQLGSRTVEQALADGVSAKEVWRAVCDAFDLPASAR</sequence>
<reference evidence="1 2" key="1">
    <citation type="submission" date="2020-09" db="EMBL/GenBank/DDBJ databases">
        <title>Diversity and distribution of actinomycetes associated with coral in the coast of Hainan.</title>
        <authorList>
            <person name="Li F."/>
        </authorList>
    </citation>
    <scope>NUCLEOTIDE SEQUENCE [LARGE SCALE GENOMIC DNA]</scope>
    <source>
        <strain evidence="1 2">HNM0947</strain>
    </source>
</reference>
<accession>A0ABR9PC65</accession>
<dbReference type="EMBL" id="JADBGI010000024">
    <property type="protein sequence ID" value="MBE3001423.1"/>
    <property type="molecule type" value="Genomic_DNA"/>
</dbReference>
<protein>
    <submittedName>
        <fullName evidence="1">DUF3046 domain-containing protein</fullName>
    </submittedName>
</protein>
<comment type="caution">
    <text evidence="1">The sequence shown here is derived from an EMBL/GenBank/DDBJ whole genome shotgun (WGS) entry which is preliminary data.</text>
</comment>
<gene>
    <name evidence="1" type="ORF">IDM40_22415</name>
</gene>
<dbReference type="Proteomes" id="UP000806528">
    <property type="component" value="Unassembled WGS sequence"/>
</dbReference>
<dbReference type="InterPro" id="IPR021408">
    <property type="entry name" value="DUF3046"/>
</dbReference>